<accession>A0A1T4WJ70</accession>
<dbReference type="AlphaFoldDB" id="A0A1T4WJ70"/>
<dbReference type="Proteomes" id="UP000190105">
    <property type="component" value="Unassembled WGS sequence"/>
</dbReference>
<proteinExistence type="predicted"/>
<dbReference type="EMBL" id="FUYH01000002">
    <property type="protein sequence ID" value="SKA77394.1"/>
    <property type="molecule type" value="Genomic_DNA"/>
</dbReference>
<name>A0A1T4WJ70_9CLOT</name>
<gene>
    <name evidence="1" type="ORF">SAMN05443428_10218</name>
</gene>
<keyword evidence="2" id="KW-1185">Reference proteome</keyword>
<dbReference type="RefSeq" id="WP_078695326.1">
    <property type="nucleotide sequence ID" value="NZ_FUYH01000002.1"/>
</dbReference>
<reference evidence="2" key="1">
    <citation type="submission" date="2017-02" db="EMBL/GenBank/DDBJ databases">
        <authorList>
            <person name="Varghese N."/>
            <person name="Submissions S."/>
        </authorList>
    </citation>
    <scope>NUCLEOTIDE SEQUENCE [LARGE SCALE GENOMIC DNA]</scope>
    <source>
        <strain evidence="2">USBA 833</strain>
    </source>
</reference>
<evidence type="ECO:0000313" key="2">
    <source>
        <dbReference type="Proteomes" id="UP000190105"/>
    </source>
</evidence>
<organism evidence="1 2">
    <name type="scientific">Caloramator quimbayensis</name>
    <dbReference type="NCBI Taxonomy" id="1147123"/>
    <lineage>
        <taxon>Bacteria</taxon>
        <taxon>Bacillati</taxon>
        <taxon>Bacillota</taxon>
        <taxon>Clostridia</taxon>
        <taxon>Eubacteriales</taxon>
        <taxon>Clostridiaceae</taxon>
        <taxon>Caloramator</taxon>
    </lineage>
</organism>
<protein>
    <submittedName>
        <fullName evidence="1">Uncharacterized protein</fullName>
    </submittedName>
</protein>
<dbReference type="OrthoDB" id="1973431at2"/>
<evidence type="ECO:0000313" key="1">
    <source>
        <dbReference type="EMBL" id="SKA77394.1"/>
    </source>
</evidence>
<sequence>MKIIIKTQGFKCKVPIYVPMAFAKLAVKVYIKKKAINNENIKYIETIDFNLLNQSFNILKEYKGLKIVDVHSSDGTVVEIWL</sequence>
<dbReference type="STRING" id="1147123.SAMN05443428_10218"/>